<dbReference type="EMBL" id="JBANRG010000031">
    <property type="protein sequence ID" value="KAK7451287.1"/>
    <property type="molecule type" value="Genomic_DNA"/>
</dbReference>
<evidence type="ECO:0000256" key="2">
    <source>
        <dbReference type="ARBA" id="ARBA00010617"/>
    </source>
</evidence>
<accession>A0ABR1J8B5</accession>
<dbReference type="SUPFAM" id="SSF48264">
    <property type="entry name" value="Cytochrome P450"/>
    <property type="match status" value="1"/>
</dbReference>
<keyword evidence="3 6" id="KW-0479">Metal-binding</keyword>
<dbReference type="PRINTS" id="PR00465">
    <property type="entry name" value="EP450IV"/>
</dbReference>
<keyword evidence="4 6" id="KW-0560">Oxidoreductase</keyword>
<name>A0ABR1J8B5_9AGAR</name>
<evidence type="ECO:0000256" key="4">
    <source>
        <dbReference type="ARBA" id="ARBA00023002"/>
    </source>
</evidence>
<protein>
    <recommendedName>
        <fullName evidence="9">Cytochrome P450</fullName>
    </recommendedName>
</protein>
<evidence type="ECO:0000256" key="3">
    <source>
        <dbReference type="ARBA" id="ARBA00022723"/>
    </source>
</evidence>
<keyword evidence="5 6" id="KW-0408">Iron</keyword>
<keyword evidence="6" id="KW-0503">Monooxygenase</keyword>
<organism evidence="7 8">
    <name type="scientific">Marasmiellus scandens</name>
    <dbReference type="NCBI Taxonomy" id="2682957"/>
    <lineage>
        <taxon>Eukaryota</taxon>
        <taxon>Fungi</taxon>
        <taxon>Dikarya</taxon>
        <taxon>Basidiomycota</taxon>
        <taxon>Agaricomycotina</taxon>
        <taxon>Agaricomycetes</taxon>
        <taxon>Agaricomycetidae</taxon>
        <taxon>Agaricales</taxon>
        <taxon>Marasmiineae</taxon>
        <taxon>Omphalotaceae</taxon>
        <taxon>Marasmiellus</taxon>
    </lineage>
</organism>
<evidence type="ECO:0000256" key="5">
    <source>
        <dbReference type="ARBA" id="ARBA00023004"/>
    </source>
</evidence>
<dbReference type="InterPro" id="IPR017972">
    <property type="entry name" value="Cyt_P450_CS"/>
</dbReference>
<dbReference type="PROSITE" id="PS00086">
    <property type="entry name" value="CYTOCHROME_P450"/>
    <property type="match status" value="1"/>
</dbReference>
<evidence type="ECO:0000256" key="1">
    <source>
        <dbReference type="ARBA" id="ARBA00001971"/>
    </source>
</evidence>
<comment type="cofactor">
    <cofactor evidence="1">
        <name>heme</name>
        <dbReference type="ChEBI" id="CHEBI:30413"/>
    </cofactor>
</comment>
<dbReference type="InterPro" id="IPR002403">
    <property type="entry name" value="Cyt_P450_E_grp-IV"/>
</dbReference>
<evidence type="ECO:0000313" key="7">
    <source>
        <dbReference type="EMBL" id="KAK7451287.1"/>
    </source>
</evidence>
<keyword evidence="8" id="KW-1185">Reference proteome</keyword>
<keyword evidence="6" id="KW-0349">Heme</keyword>
<reference evidence="7 8" key="1">
    <citation type="submission" date="2024-01" db="EMBL/GenBank/DDBJ databases">
        <title>A draft genome for the cacao thread blight pathogen Marasmiellus scandens.</title>
        <authorList>
            <person name="Baruah I.K."/>
            <person name="Leung J."/>
            <person name="Bukari Y."/>
            <person name="Amoako-Attah I."/>
            <person name="Meinhardt L.W."/>
            <person name="Bailey B.A."/>
            <person name="Cohen S.P."/>
        </authorList>
    </citation>
    <scope>NUCLEOTIDE SEQUENCE [LARGE SCALE GENOMIC DNA]</scope>
    <source>
        <strain evidence="7 8">GH-19</strain>
    </source>
</reference>
<sequence length="138" mass="15748">MKDFTFSDGTTLPAGSRVAVPGFVLQRDETRYKDADKFKPFRFFEMEPSGNEETGSVKHQMTTPNSDYFFFGTGKHACPGRFFAANELKTLVAHTLLNYDIKLENNATTVPASVWLIRDISPDASIKVMFRKRRRKED</sequence>
<dbReference type="InterPro" id="IPR001128">
    <property type="entry name" value="Cyt_P450"/>
</dbReference>
<dbReference type="Pfam" id="PF00067">
    <property type="entry name" value="p450"/>
    <property type="match status" value="1"/>
</dbReference>
<comment type="similarity">
    <text evidence="2 6">Belongs to the cytochrome P450 family.</text>
</comment>
<proteinExistence type="inferred from homology"/>
<dbReference type="Proteomes" id="UP001498398">
    <property type="component" value="Unassembled WGS sequence"/>
</dbReference>
<evidence type="ECO:0000256" key="6">
    <source>
        <dbReference type="RuleBase" id="RU000461"/>
    </source>
</evidence>
<dbReference type="InterPro" id="IPR036396">
    <property type="entry name" value="Cyt_P450_sf"/>
</dbReference>
<evidence type="ECO:0008006" key="9">
    <source>
        <dbReference type="Google" id="ProtNLM"/>
    </source>
</evidence>
<gene>
    <name evidence="7" type="ORF">VKT23_012627</name>
</gene>
<dbReference type="PANTHER" id="PTHR46206">
    <property type="entry name" value="CYTOCHROME P450"/>
    <property type="match status" value="1"/>
</dbReference>
<evidence type="ECO:0000313" key="8">
    <source>
        <dbReference type="Proteomes" id="UP001498398"/>
    </source>
</evidence>
<comment type="caution">
    <text evidence="7">The sequence shown here is derived from an EMBL/GenBank/DDBJ whole genome shotgun (WGS) entry which is preliminary data.</text>
</comment>
<dbReference type="Gene3D" id="1.10.630.10">
    <property type="entry name" value="Cytochrome P450"/>
    <property type="match status" value="1"/>
</dbReference>